<reference evidence="2" key="1">
    <citation type="submission" date="2015-04" db="UniProtKB">
        <authorList>
            <consortium name="EnsemblPlants"/>
        </authorList>
    </citation>
    <scope>IDENTIFICATION</scope>
</reference>
<dbReference type="Proteomes" id="UP000026962">
    <property type="component" value="Chromosome 8"/>
</dbReference>
<accession>A0A0E0LSH7</accession>
<proteinExistence type="predicted"/>
<protein>
    <submittedName>
        <fullName evidence="2">Uncharacterized protein</fullName>
    </submittedName>
</protein>
<feature type="signal peptide" evidence="1">
    <location>
        <begin position="1"/>
        <end position="20"/>
    </location>
</feature>
<organism evidence="2">
    <name type="scientific">Oryza punctata</name>
    <name type="common">Red rice</name>
    <dbReference type="NCBI Taxonomy" id="4537"/>
    <lineage>
        <taxon>Eukaryota</taxon>
        <taxon>Viridiplantae</taxon>
        <taxon>Streptophyta</taxon>
        <taxon>Embryophyta</taxon>
        <taxon>Tracheophyta</taxon>
        <taxon>Spermatophyta</taxon>
        <taxon>Magnoliopsida</taxon>
        <taxon>Liliopsida</taxon>
        <taxon>Poales</taxon>
        <taxon>Poaceae</taxon>
        <taxon>BOP clade</taxon>
        <taxon>Oryzoideae</taxon>
        <taxon>Oryzeae</taxon>
        <taxon>Oryzinae</taxon>
        <taxon>Oryza</taxon>
    </lineage>
</organism>
<sequence>MQQHFTWLAMIYFRWAAIHCRVEFTRAVQHPVASVFLATAELQQEELLPADLGKFAKPQGEQILGPMKYAQIYNLAFLKQTRRRSAVTTHAGIDG</sequence>
<reference evidence="2" key="2">
    <citation type="submission" date="2018-05" db="EMBL/GenBank/DDBJ databases">
        <title>OpunRS2 (Oryza punctata Reference Sequence Version 2).</title>
        <authorList>
            <person name="Zhang J."/>
            <person name="Kudrna D."/>
            <person name="Lee S."/>
            <person name="Talag J."/>
            <person name="Welchert J."/>
            <person name="Wing R.A."/>
        </authorList>
    </citation>
    <scope>NUCLEOTIDE SEQUENCE [LARGE SCALE GENOMIC DNA]</scope>
</reference>
<dbReference type="AlphaFoldDB" id="A0A0E0LSH7"/>
<evidence type="ECO:0000256" key="1">
    <source>
        <dbReference type="SAM" id="SignalP"/>
    </source>
</evidence>
<evidence type="ECO:0000313" key="2">
    <source>
        <dbReference type="EnsemblPlants" id="OPUNC08G06280.1"/>
    </source>
</evidence>
<keyword evidence="1" id="KW-0732">Signal</keyword>
<dbReference type="HOGENOM" id="CLU_2376512_0_0_1"/>
<name>A0A0E0LSH7_ORYPU</name>
<evidence type="ECO:0000313" key="3">
    <source>
        <dbReference type="Proteomes" id="UP000026962"/>
    </source>
</evidence>
<dbReference type="EnsemblPlants" id="OPUNC08G06280.1">
    <property type="protein sequence ID" value="OPUNC08G06280.1"/>
    <property type="gene ID" value="OPUNC08G06280"/>
</dbReference>
<feature type="chain" id="PRO_5002367066" evidence="1">
    <location>
        <begin position="21"/>
        <end position="95"/>
    </location>
</feature>
<dbReference type="Gramene" id="OPUNC08G06280.1">
    <property type="protein sequence ID" value="OPUNC08G06280.1"/>
    <property type="gene ID" value="OPUNC08G06280"/>
</dbReference>
<keyword evidence="3" id="KW-1185">Reference proteome</keyword>